<feature type="transmembrane region" description="Helical" evidence="1">
    <location>
        <begin position="212"/>
        <end position="232"/>
    </location>
</feature>
<feature type="transmembrane region" description="Helical" evidence="1">
    <location>
        <begin position="97"/>
        <end position="115"/>
    </location>
</feature>
<feature type="transmembrane region" description="Helical" evidence="1">
    <location>
        <begin position="15"/>
        <end position="35"/>
    </location>
</feature>
<feature type="transmembrane region" description="Helical" evidence="1">
    <location>
        <begin position="167"/>
        <end position="191"/>
    </location>
</feature>
<protein>
    <recommendedName>
        <fullName evidence="2">DUF6533 domain-containing protein</fullName>
    </recommendedName>
</protein>
<dbReference type="OrthoDB" id="2637653at2759"/>
<keyword evidence="1" id="KW-0472">Membrane</keyword>
<dbReference type="HOGENOM" id="CLU_035509_10_0_1"/>
<dbReference type="InterPro" id="IPR045340">
    <property type="entry name" value="DUF6533"/>
</dbReference>
<dbReference type="STRING" id="933084.A0A067PN09"/>
<dbReference type="InParanoid" id="A0A067PN09"/>
<evidence type="ECO:0000313" key="3">
    <source>
        <dbReference type="EMBL" id="KDQ52687.1"/>
    </source>
</evidence>
<sequence>MSGENVTFIAREALVVSYSSIASLTVVTWDIIITFDEEVKYIWRQRRGSPTKWLFLFTRYFSLVCQMMISLRSLGVFGTFRHSSESVCRSWFFFENFTLQILIGTVESILTLRVYALYGRSRPIRIVLISLFVLQIIVFVPIFAFITPKIGFDEDCIPVTTKLGLRALHLLTASSLSTQLVLFILALTKSVNTIREGKGRIPIAVVIARDSLWVFCLVTAMLLINGAFYTILNTLFRALIFTWILSSLSFSSCRLVLNLSRLGAQGEERSTEDAFTSNLTIGTEMRELYLTSAGDPEFRSSVLRMASESPW</sequence>
<dbReference type="Pfam" id="PF20151">
    <property type="entry name" value="DUF6533"/>
    <property type="match status" value="1"/>
</dbReference>
<feature type="transmembrane region" description="Helical" evidence="1">
    <location>
        <begin position="56"/>
        <end position="77"/>
    </location>
</feature>
<evidence type="ECO:0000256" key="1">
    <source>
        <dbReference type="SAM" id="Phobius"/>
    </source>
</evidence>
<gene>
    <name evidence="3" type="ORF">JAAARDRAFT_474125</name>
</gene>
<keyword evidence="1" id="KW-0812">Transmembrane</keyword>
<dbReference type="AlphaFoldDB" id="A0A067PN09"/>
<accession>A0A067PN09</accession>
<feature type="transmembrane region" description="Helical" evidence="1">
    <location>
        <begin position="127"/>
        <end position="147"/>
    </location>
</feature>
<name>A0A067PN09_9AGAM</name>
<organism evidence="3 4">
    <name type="scientific">Jaapia argillacea MUCL 33604</name>
    <dbReference type="NCBI Taxonomy" id="933084"/>
    <lineage>
        <taxon>Eukaryota</taxon>
        <taxon>Fungi</taxon>
        <taxon>Dikarya</taxon>
        <taxon>Basidiomycota</taxon>
        <taxon>Agaricomycotina</taxon>
        <taxon>Agaricomycetes</taxon>
        <taxon>Agaricomycetidae</taxon>
        <taxon>Jaapiales</taxon>
        <taxon>Jaapiaceae</taxon>
        <taxon>Jaapia</taxon>
    </lineage>
</organism>
<reference evidence="4" key="1">
    <citation type="journal article" date="2014" name="Proc. Natl. Acad. Sci. U.S.A.">
        <title>Extensive sampling of basidiomycete genomes demonstrates inadequacy of the white-rot/brown-rot paradigm for wood decay fungi.</title>
        <authorList>
            <person name="Riley R."/>
            <person name="Salamov A.A."/>
            <person name="Brown D.W."/>
            <person name="Nagy L.G."/>
            <person name="Floudas D."/>
            <person name="Held B.W."/>
            <person name="Levasseur A."/>
            <person name="Lombard V."/>
            <person name="Morin E."/>
            <person name="Otillar R."/>
            <person name="Lindquist E.A."/>
            <person name="Sun H."/>
            <person name="LaButti K.M."/>
            <person name="Schmutz J."/>
            <person name="Jabbour D."/>
            <person name="Luo H."/>
            <person name="Baker S.E."/>
            <person name="Pisabarro A.G."/>
            <person name="Walton J.D."/>
            <person name="Blanchette R.A."/>
            <person name="Henrissat B."/>
            <person name="Martin F."/>
            <person name="Cullen D."/>
            <person name="Hibbett D.S."/>
            <person name="Grigoriev I.V."/>
        </authorList>
    </citation>
    <scope>NUCLEOTIDE SEQUENCE [LARGE SCALE GENOMIC DNA]</scope>
    <source>
        <strain evidence="4">MUCL 33604</strain>
    </source>
</reference>
<keyword evidence="4" id="KW-1185">Reference proteome</keyword>
<evidence type="ECO:0000259" key="2">
    <source>
        <dbReference type="Pfam" id="PF20151"/>
    </source>
</evidence>
<proteinExistence type="predicted"/>
<evidence type="ECO:0000313" key="4">
    <source>
        <dbReference type="Proteomes" id="UP000027265"/>
    </source>
</evidence>
<dbReference type="Proteomes" id="UP000027265">
    <property type="component" value="Unassembled WGS sequence"/>
</dbReference>
<feature type="domain" description="DUF6533" evidence="2">
    <location>
        <begin position="18"/>
        <end position="64"/>
    </location>
</feature>
<keyword evidence="1" id="KW-1133">Transmembrane helix</keyword>
<dbReference type="EMBL" id="KL197738">
    <property type="protein sequence ID" value="KDQ52687.1"/>
    <property type="molecule type" value="Genomic_DNA"/>
</dbReference>